<evidence type="ECO:0000313" key="2">
    <source>
        <dbReference type="EMBL" id="KAF2675655.1"/>
    </source>
</evidence>
<dbReference type="EMBL" id="MU005657">
    <property type="protein sequence ID" value="KAF2675655.1"/>
    <property type="molecule type" value="Genomic_DNA"/>
</dbReference>
<feature type="compositionally biased region" description="Pro residues" evidence="1">
    <location>
        <begin position="85"/>
        <end position="98"/>
    </location>
</feature>
<organism evidence="2 3">
    <name type="scientific">Lentithecium fluviatile CBS 122367</name>
    <dbReference type="NCBI Taxonomy" id="1168545"/>
    <lineage>
        <taxon>Eukaryota</taxon>
        <taxon>Fungi</taxon>
        <taxon>Dikarya</taxon>
        <taxon>Ascomycota</taxon>
        <taxon>Pezizomycotina</taxon>
        <taxon>Dothideomycetes</taxon>
        <taxon>Pleosporomycetidae</taxon>
        <taxon>Pleosporales</taxon>
        <taxon>Massarineae</taxon>
        <taxon>Lentitheciaceae</taxon>
        <taxon>Lentithecium</taxon>
    </lineage>
</organism>
<proteinExistence type="predicted"/>
<reference evidence="2" key="1">
    <citation type="journal article" date="2020" name="Stud. Mycol.">
        <title>101 Dothideomycetes genomes: a test case for predicting lifestyles and emergence of pathogens.</title>
        <authorList>
            <person name="Haridas S."/>
            <person name="Albert R."/>
            <person name="Binder M."/>
            <person name="Bloem J."/>
            <person name="Labutti K."/>
            <person name="Salamov A."/>
            <person name="Andreopoulos B."/>
            <person name="Baker S."/>
            <person name="Barry K."/>
            <person name="Bills G."/>
            <person name="Bluhm B."/>
            <person name="Cannon C."/>
            <person name="Castanera R."/>
            <person name="Culley D."/>
            <person name="Daum C."/>
            <person name="Ezra D."/>
            <person name="Gonzalez J."/>
            <person name="Henrissat B."/>
            <person name="Kuo A."/>
            <person name="Liang C."/>
            <person name="Lipzen A."/>
            <person name="Lutzoni F."/>
            <person name="Magnuson J."/>
            <person name="Mondo S."/>
            <person name="Nolan M."/>
            <person name="Ohm R."/>
            <person name="Pangilinan J."/>
            <person name="Park H.-J."/>
            <person name="Ramirez L."/>
            <person name="Alfaro M."/>
            <person name="Sun H."/>
            <person name="Tritt A."/>
            <person name="Yoshinaga Y."/>
            <person name="Zwiers L.-H."/>
            <person name="Turgeon B."/>
            <person name="Goodwin S."/>
            <person name="Spatafora J."/>
            <person name="Crous P."/>
            <person name="Grigoriev I."/>
        </authorList>
    </citation>
    <scope>NUCLEOTIDE SEQUENCE</scope>
    <source>
        <strain evidence="2">CBS 122367</strain>
    </source>
</reference>
<sequence length="176" mass="18943">MQHVIDTFSSANATTAVSKAYLRQNKRSTHYARDASRTQPPLQQTPTEALLPPASLASERTPHPPKPSRPATPVATHTSPTLHPAVPPPCPPAPPPATPTTATPSPRREGRKRGKGEREGTPPPARTIHPNHTTLPDCHSADPSPFHPPLCLITSRATALSFQAVHLRRPSLLKNL</sequence>
<name>A0A6G1IC09_9PLEO</name>
<gene>
    <name evidence="2" type="ORF">K458DRAFT_206692</name>
</gene>
<keyword evidence="3" id="KW-1185">Reference proteome</keyword>
<feature type="region of interest" description="Disordered" evidence="1">
    <location>
        <begin position="23"/>
        <end position="141"/>
    </location>
</feature>
<evidence type="ECO:0000256" key="1">
    <source>
        <dbReference type="SAM" id="MobiDB-lite"/>
    </source>
</evidence>
<feature type="compositionally biased region" description="Polar residues" evidence="1">
    <location>
        <begin position="37"/>
        <end position="47"/>
    </location>
</feature>
<accession>A0A6G1IC09</accession>
<protein>
    <submittedName>
        <fullName evidence="2">Uncharacterized protein</fullName>
    </submittedName>
</protein>
<dbReference type="Proteomes" id="UP000799291">
    <property type="component" value="Unassembled WGS sequence"/>
</dbReference>
<evidence type="ECO:0000313" key="3">
    <source>
        <dbReference type="Proteomes" id="UP000799291"/>
    </source>
</evidence>
<dbReference type="AlphaFoldDB" id="A0A6G1IC09"/>